<comment type="similarity">
    <text evidence="2">Belongs to the TMEM19 family.</text>
</comment>
<feature type="transmembrane region" description="Helical" evidence="6">
    <location>
        <begin position="285"/>
        <end position="306"/>
    </location>
</feature>
<dbReference type="InterPro" id="IPR002794">
    <property type="entry name" value="DUF92_TMEM19"/>
</dbReference>
<protein>
    <submittedName>
        <fullName evidence="7">TIGR00297 family protein</fullName>
    </submittedName>
</protein>
<dbReference type="NCBIfam" id="TIGR00297">
    <property type="entry name" value="TIGR00297 family protein"/>
    <property type="match status" value="1"/>
</dbReference>
<dbReference type="EMBL" id="JAGRRH010000013">
    <property type="protein sequence ID" value="KAG7360136.1"/>
    <property type="molecule type" value="Genomic_DNA"/>
</dbReference>
<feature type="transmembrane region" description="Helical" evidence="6">
    <location>
        <begin position="60"/>
        <end position="77"/>
    </location>
</feature>
<sequence>MVLTKNNINLSFQQQRSSAAAGSLLLLSNQKTIARRLSPPQALPESISDVATSLFRYDGNVPLLLAFGWNAVLFLALRPKLLKVLTPQGYFHAFALGTLLWNTLGWRGWTLCVLYLALGSLVTKVKFQEKQNLGIAEGRGGRRGPENVWGSAATGLLCAVCSVQGPTFLGIPSDMYVLGYVASLATKLSDTFASEIGKAYGKTTFLITTLERVEPGTEGAVSLEGTLASVVGGTLITLYGLAVGLISTAAVPVSVIAAFVATNVESWLGATLQGKDDLKWITNEVVNFLNTLIGAILAIGTGLVVLL</sequence>
<feature type="transmembrane region" description="Helical" evidence="6">
    <location>
        <begin position="236"/>
        <end position="264"/>
    </location>
</feature>
<dbReference type="PANTHER" id="PTHR13353:SF5">
    <property type="entry name" value="TRANSMEMBRANE PROTEIN 19"/>
    <property type="match status" value="1"/>
</dbReference>
<dbReference type="GO" id="GO:0016020">
    <property type="term" value="C:membrane"/>
    <property type="evidence" value="ECO:0007669"/>
    <property type="project" value="UniProtKB-SubCell"/>
</dbReference>
<dbReference type="Proteomes" id="UP000693970">
    <property type="component" value="Unassembled WGS sequence"/>
</dbReference>
<dbReference type="AlphaFoldDB" id="A0A9K3LFX2"/>
<gene>
    <name evidence="7" type="ORF">IV203_035235</name>
</gene>
<evidence type="ECO:0000256" key="1">
    <source>
        <dbReference type="ARBA" id="ARBA00004141"/>
    </source>
</evidence>
<evidence type="ECO:0000256" key="6">
    <source>
        <dbReference type="SAM" id="Phobius"/>
    </source>
</evidence>
<proteinExistence type="inferred from homology"/>
<reference evidence="7" key="2">
    <citation type="submission" date="2021-04" db="EMBL/GenBank/DDBJ databases">
        <authorList>
            <person name="Podell S."/>
        </authorList>
    </citation>
    <scope>NUCLEOTIDE SEQUENCE</scope>
    <source>
        <strain evidence="7">Hildebrandi</strain>
    </source>
</reference>
<evidence type="ECO:0000256" key="3">
    <source>
        <dbReference type="ARBA" id="ARBA00022692"/>
    </source>
</evidence>
<dbReference type="PANTHER" id="PTHR13353">
    <property type="entry name" value="TRANSMEMBRANE PROTEIN 19"/>
    <property type="match status" value="1"/>
</dbReference>
<keyword evidence="4 6" id="KW-1133">Transmembrane helix</keyword>
<name>A0A9K3LFX2_9STRA</name>
<reference evidence="7" key="1">
    <citation type="journal article" date="2021" name="Sci. Rep.">
        <title>Diploid genomic architecture of Nitzschia inconspicua, an elite biomass production diatom.</title>
        <authorList>
            <person name="Oliver A."/>
            <person name="Podell S."/>
            <person name="Pinowska A."/>
            <person name="Traller J.C."/>
            <person name="Smith S.R."/>
            <person name="McClure R."/>
            <person name="Beliaev A."/>
            <person name="Bohutskyi P."/>
            <person name="Hill E.A."/>
            <person name="Rabines A."/>
            <person name="Zheng H."/>
            <person name="Allen L.Z."/>
            <person name="Kuo A."/>
            <person name="Grigoriev I.V."/>
            <person name="Allen A.E."/>
            <person name="Hazlebeck D."/>
            <person name="Allen E.E."/>
        </authorList>
    </citation>
    <scope>NUCLEOTIDE SEQUENCE</scope>
    <source>
        <strain evidence="7">Hildebrandi</strain>
    </source>
</reference>
<evidence type="ECO:0000256" key="4">
    <source>
        <dbReference type="ARBA" id="ARBA00022989"/>
    </source>
</evidence>
<evidence type="ECO:0000313" key="8">
    <source>
        <dbReference type="Proteomes" id="UP000693970"/>
    </source>
</evidence>
<keyword evidence="5 6" id="KW-0472">Membrane</keyword>
<evidence type="ECO:0000313" key="7">
    <source>
        <dbReference type="EMBL" id="KAG7360136.1"/>
    </source>
</evidence>
<comment type="caution">
    <text evidence="7">The sequence shown here is derived from an EMBL/GenBank/DDBJ whole genome shotgun (WGS) entry which is preliminary data.</text>
</comment>
<accession>A0A9K3LFX2</accession>
<evidence type="ECO:0000256" key="5">
    <source>
        <dbReference type="ARBA" id="ARBA00023136"/>
    </source>
</evidence>
<feature type="transmembrane region" description="Helical" evidence="6">
    <location>
        <begin position="108"/>
        <end position="127"/>
    </location>
</feature>
<dbReference type="OrthoDB" id="30881at2759"/>
<keyword evidence="8" id="KW-1185">Reference proteome</keyword>
<dbReference type="Pfam" id="PF01940">
    <property type="entry name" value="DUF92"/>
    <property type="match status" value="1"/>
</dbReference>
<keyword evidence="3 6" id="KW-0812">Transmembrane</keyword>
<comment type="subcellular location">
    <subcellularLocation>
        <location evidence="1">Membrane</location>
        <topology evidence="1">Multi-pass membrane protein</topology>
    </subcellularLocation>
</comment>
<organism evidence="7 8">
    <name type="scientific">Nitzschia inconspicua</name>
    <dbReference type="NCBI Taxonomy" id="303405"/>
    <lineage>
        <taxon>Eukaryota</taxon>
        <taxon>Sar</taxon>
        <taxon>Stramenopiles</taxon>
        <taxon>Ochrophyta</taxon>
        <taxon>Bacillariophyta</taxon>
        <taxon>Bacillariophyceae</taxon>
        <taxon>Bacillariophycidae</taxon>
        <taxon>Bacillariales</taxon>
        <taxon>Bacillariaceae</taxon>
        <taxon>Nitzschia</taxon>
    </lineage>
</organism>
<evidence type="ECO:0000256" key="2">
    <source>
        <dbReference type="ARBA" id="ARBA00009012"/>
    </source>
</evidence>